<dbReference type="PANTHER" id="PTHR43649">
    <property type="entry name" value="ARABINOSE-BINDING PROTEIN-RELATED"/>
    <property type="match status" value="1"/>
</dbReference>
<dbReference type="SUPFAM" id="SSF53850">
    <property type="entry name" value="Periplasmic binding protein-like II"/>
    <property type="match status" value="1"/>
</dbReference>
<dbReference type="InterPro" id="IPR006059">
    <property type="entry name" value="SBP"/>
</dbReference>
<feature type="signal peptide" evidence="1">
    <location>
        <begin position="1"/>
        <end position="21"/>
    </location>
</feature>
<accession>A0ABQ3VBT6</accession>
<name>A0ABQ3VBT6_9CHLR</name>
<organism evidence="2 3">
    <name type="scientific">Dictyobacter formicarum</name>
    <dbReference type="NCBI Taxonomy" id="2778368"/>
    <lineage>
        <taxon>Bacteria</taxon>
        <taxon>Bacillati</taxon>
        <taxon>Chloroflexota</taxon>
        <taxon>Ktedonobacteria</taxon>
        <taxon>Ktedonobacterales</taxon>
        <taxon>Dictyobacteraceae</taxon>
        <taxon>Dictyobacter</taxon>
    </lineage>
</organism>
<sequence>MKLTKIFSGLAIFIVVSLSLAGCGGSQSGSSSDSGSTNLTFWAAPNPPQLAFWTQMAKEYTAKNPSVKITVKSIPESPSSEAGIQAALAGNTAPTASENIFTGFGSQLSQSQALVPLDQMPGWDNVLKARHMENTAQSWKFSDGHSYILPIYSNAIQVAWRMDILKQLGYSQPPHTYSEVLELGQKLKAKFPDKYVWARGELAKDTWYERWFDFFTLYDAASNGNSFISGSKLTADDQTAVSTLSWLQQLSQKKYLLTQTITDPFENGNSVMTILGPWTFTTWQQKYPNLQLNKTYVLTSPVVPDNMASTQDVKTFADSKGIVIYKQASEAQQQAIWKFVSWVLSDPQHDLTWLKTTALPPARDDLNTNSAFASYLNQHPELLAFTKNIVNGVPPIKNGKYSDIQQKLGADAVIPVVKGQASPQNAWNAFKSDVQSSLGGNQ</sequence>
<dbReference type="Gene3D" id="3.40.190.10">
    <property type="entry name" value="Periplasmic binding protein-like II"/>
    <property type="match status" value="2"/>
</dbReference>
<evidence type="ECO:0000313" key="2">
    <source>
        <dbReference type="EMBL" id="GHO83622.1"/>
    </source>
</evidence>
<dbReference type="InterPro" id="IPR050490">
    <property type="entry name" value="Bact_solute-bd_prot1"/>
</dbReference>
<gene>
    <name evidence="2" type="ORF">KSZ_16280</name>
</gene>
<dbReference type="PANTHER" id="PTHR43649:SF13">
    <property type="entry name" value="CARBOHYDRATE ABC TRANSPORTER SUBSTRATE-BINDING PROTEIN"/>
    <property type="match status" value="1"/>
</dbReference>
<proteinExistence type="predicted"/>
<dbReference type="PROSITE" id="PS51257">
    <property type="entry name" value="PROKAR_LIPOPROTEIN"/>
    <property type="match status" value="1"/>
</dbReference>
<reference evidence="2 3" key="1">
    <citation type="journal article" date="2021" name="Int. J. Syst. Evol. Microbiol.">
        <title>Reticulibacter mediterranei gen. nov., sp. nov., within the new family Reticulibacteraceae fam. nov., and Ktedonospora formicarum gen. nov., sp. nov., Ktedonobacter robiniae sp. nov., Dictyobacter formicarum sp. nov. and Dictyobacter arantiisoli sp. nov., belonging to the class Ktedonobacteria.</title>
        <authorList>
            <person name="Yabe S."/>
            <person name="Zheng Y."/>
            <person name="Wang C.M."/>
            <person name="Sakai Y."/>
            <person name="Abe K."/>
            <person name="Yokota A."/>
            <person name="Donadio S."/>
            <person name="Cavaletti L."/>
            <person name="Monciardini P."/>
        </authorList>
    </citation>
    <scope>NUCLEOTIDE SEQUENCE [LARGE SCALE GENOMIC DNA]</scope>
    <source>
        <strain evidence="2 3">SOSP1-9</strain>
    </source>
</reference>
<feature type="chain" id="PRO_5045434314" evidence="1">
    <location>
        <begin position="22"/>
        <end position="442"/>
    </location>
</feature>
<keyword evidence="1" id="KW-0732">Signal</keyword>
<dbReference type="RefSeq" id="WP_201361287.1">
    <property type="nucleotide sequence ID" value="NZ_BNJJ01000004.1"/>
</dbReference>
<keyword evidence="3" id="KW-1185">Reference proteome</keyword>
<evidence type="ECO:0000313" key="3">
    <source>
        <dbReference type="Proteomes" id="UP000635565"/>
    </source>
</evidence>
<dbReference type="EMBL" id="BNJJ01000004">
    <property type="protein sequence ID" value="GHO83622.1"/>
    <property type="molecule type" value="Genomic_DNA"/>
</dbReference>
<protein>
    <submittedName>
        <fullName evidence="2">Sugar ABC transporter substrate-binding protein</fullName>
    </submittedName>
</protein>
<evidence type="ECO:0000256" key="1">
    <source>
        <dbReference type="SAM" id="SignalP"/>
    </source>
</evidence>
<dbReference type="Proteomes" id="UP000635565">
    <property type="component" value="Unassembled WGS sequence"/>
</dbReference>
<dbReference type="Pfam" id="PF01547">
    <property type="entry name" value="SBP_bac_1"/>
    <property type="match status" value="1"/>
</dbReference>
<comment type="caution">
    <text evidence="2">The sequence shown here is derived from an EMBL/GenBank/DDBJ whole genome shotgun (WGS) entry which is preliminary data.</text>
</comment>